<comment type="function">
    <text evidence="6">Component of the cytoplasmic LSM1-LSM7 complex which is involved in mRNA degradation.</text>
</comment>
<organism evidence="8 9">
    <name type="scientific">Wickerhamomyces anomalus (strain ATCC 58044 / CBS 1984 / NCYC 433 / NRRL Y-366-8)</name>
    <name type="common">Yeast</name>
    <name type="synonym">Hansenula anomala</name>
    <dbReference type="NCBI Taxonomy" id="683960"/>
    <lineage>
        <taxon>Eukaryota</taxon>
        <taxon>Fungi</taxon>
        <taxon>Dikarya</taxon>
        <taxon>Ascomycota</taxon>
        <taxon>Saccharomycotina</taxon>
        <taxon>Saccharomycetes</taxon>
        <taxon>Phaffomycetales</taxon>
        <taxon>Wickerhamomycetaceae</taxon>
        <taxon>Wickerhamomyces</taxon>
    </lineage>
</organism>
<evidence type="ECO:0000256" key="4">
    <source>
        <dbReference type="ARBA" id="ARBA00022884"/>
    </source>
</evidence>
<proteinExistence type="inferred from homology"/>
<dbReference type="InterPro" id="IPR001163">
    <property type="entry name" value="Sm_dom_euk/arc"/>
</dbReference>
<gene>
    <name evidence="6" type="primary">LSM1</name>
    <name evidence="8" type="ORF">WICANDRAFT_26643</name>
</gene>
<dbReference type="PANTHER" id="PTHR15588">
    <property type="entry name" value="LSM1"/>
    <property type="match status" value="1"/>
</dbReference>
<dbReference type="Pfam" id="PF01423">
    <property type="entry name" value="LSM"/>
    <property type="match status" value="1"/>
</dbReference>
<keyword evidence="4 6" id="KW-0694">RNA-binding</keyword>
<reference evidence="8 9" key="1">
    <citation type="journal article" date="2016" name="Proc. Natl. Acad. Sci. U.S.A.">
        <title>Comparative genomics of biotechnologically important yeasts.</title>
        <authorList>
            <person name="Riley R."/>
            <person name="Haridas S."/>
            <person name="Wolfe K.H."/>
            <person name="Lopes M.R."/>
            <person name="Hittinger C.T."/>
            <person name="Goeker M."/>
            <person name="Salamov A.A."/>
            <person name="Wisecaver J.H."/>
            <person name="Long T.M."/>
            <person name="Calvey C.H."/>
            <person name="Aerts A.L."/>
            <person name="Barry K.W."/>
            <person name="Choi C."/>
            <person name="Clum A."/>
            <person name="Coughlan A.Y."/>
            <person name="Deshpande S."/>
            <person name="Douglass A.P."/>
            <person name="Hanson S.J."/>
            <person name="Klenk H.-P."/>
            <person name="LaButti K.M."/>
            <person name="Lapidus A."/>
            <person name="Lindquist E.A."/>
            <person name="Lipzen A.M."/>
            <person name="Meier-Kolthoff J.P."/>
            <person name="Ohm R.A."/>
            <person name="Otillar R.P."/>
            <person name="Pangilinan J.L."/>
            <person name="Peng Y."/>
            <person name="Rokas A."/>
            <person name="Rosa C.A."/>
            <person name="Scheuner C."/>
            <person name="Sibirny A.A."/>
            <person name="Slot J.C."/>
            <person name="Stielow J.B."/>
            <person name="Sun H."/>
            <person name="Kurtzman C.P."/>
            <person name="Blackwell M."/>
            <person name="Grigoriev I.V."/>
            <person name="Jeffries T.W."/>
        </authorList>
    </citation>
    <scope>NUCLEOTIDE SEQUENCE [LARGE SCALE GENOMIC DNA]</scope>
    <source>
        <strain evidence="9">ATCC 58044 / CBS 1984 / NCYC 433 / NRRL Y-366-8</strain>
    </source>
</reference>
<dbReference type="PANTHER" id="PTHR15588:SF8">
    <property type="entry name" value="U6 SNRNA-ASSOCIATED SM-LIKE PROTEIN LSM1"/>
    <property type="match status" value="1"/>
</dbReference>
<dbReference type="RefSeq" id="XP_019042180.1">
    <property type="nucleotide sequence ID" value="XM_019181284.1"/>
</dbReference>
<dbReference type="InterPro" id="IPR010920">
    <property type="entry name" value="LSM_dom_sf"/>
</dbReference>
<dbReference type="Proteomes" id="UP000094112">
    <property type="component" value="Unassembled WGS sequence"/>
</dbReference>
<protein>
    <recommendedName>
        <fullName evidence="6">U6 snRNA-associated Sm-like protein LSm1</fullName>
    </recommendedName>
</protein>
<dbReference type="Gene3D" id="2.30.30.100">
    <property type="match status" value="1"/>
</dbReference>
<evidence type="ECO:0000256" key="2">
    <source>
        <dbReference type="ARBA" id="ARBA00022490"/>
    </source>
</evidence>
<sequence>MSASPTPEVSEKSSKNAVEQLSENVAELYLESFSFTTAAAIIGYVDRKVCVTLTDGRQLFGVLRTFDQYGSIVLQDTVERIYLPDNRFGEDYLGVLLVRGENIVIIGDVDIDKEDEPLSKLTRIPFPEAKAEQKQANEKSTVDSKKKTKKLHKFGLVSDHFYVF</sequence>
<comment type="subunit">
    <text evidence="6">Component of the heptameric LSM1-LSM7 complex that forms a seven-membered ring structure with a donut shape.</text>
</comment>
<keyword evidence="9" id="KW-1185">Reference proteome</keyword>
<name>A0A1E3PC33_WICAA</name>
<dbReference type="GO" id="GO:0005634">
    <property type="term" value="C:nucleus"/>
    <property type="evidence" value="ECO:0007669"/>
    <property type="project" value="EnsemblFungi"/>
</dbReference>
<evidence type="ECO:0000313" key="8">
    <source>
        <dbReference type="EMBL" id="ODQ62973.1"/>
    </source>
</evidence>
<dbReference type="GeneID" id="30198530"/>
<dbReference type="SMART" id="SM00651">
    <property type="entry name" value="Sm"/>
    <property type="match status" value="1"/>
</dbReference>
<dbReference type="OrthoDB" id="10263346at2759"/>
<evidence type="ECO:0000313" key="9">
    <source>
        <dbReference type="Proteomes" id="UP000094112"/>
    </source>
</evidence>
<dbReference type="GO" id="GO:1990726">
    <property type="term" value="C:Lsm1-7-Pat1 complex"/>
    <property type="evidence" value="ECO:0007669"/>
    <property type="project" value="EnsemblFungi"/>
</dbReference>
<dbReference type="EMBL" id="KV454208">
    <property type="protein sequence ID" value="ODQ62973.1"/>
    <property type="molecule type" value="Genomic_DNA"/>
</dbReference>
<dbReference type="GO" id="GO:0003682">
    <property type="term" value="F:chromatin binding"/>
    <property type="evidence" value="ECO:0007669"/>
    <property type="project" value="EnsemblFungi"/>
</dbReference>
<dbReference type="STRING" id="683960.A0A1E3PC33"/>
<feature type="domain" description="Sm" evidence="7">
    <location>
        <begin position="36"/>
        <end position="112"/>
    </location>
</feature>
<evidence type="ECO:0000256" key="6">
    <source>
        <dbReference type="RuleBase" id="RU365047"/>
    </source>
</evidence>
<evidence type="ECO:0000259" key="7">
    <source>
        <dbReference type="PROSITE" id="PS52002"/>
    </source>
</evidence>
<dbReference type="GO" id="GO:0000932">
    <property type="term" value="C:P-body"/>
    <property type="evidence" value="ECO:0007669"/>
    <property type="project" value="UniProtKB-SubCell"/>
</dbReference>
<evidence type="ECO:0000256" key="5">
    <source>
        <dbReference type="ARBA" id="ARBA00023274"/>
    </source>
</evidence>
<comment type="subcellular location">
    <subcellularLocation>
        <location evidence="6">Cytoplasm</location>
    </subcellularLocation>
    <subcellularLocation>
        <location evidence="6">Cytoplasm</location>
        <location evidence="6">P-body</location>
    </subcellularLocation>
</comment>
<accession>A0A1E3PC33</accession>
<dbReference type="PROSITE" id="PS52002">
    <property type="entry name" value="SM"/>
    <property type="match status" value="1"/>
</dbReference>
<dbReference type="GO" id="GO:0000290">
    <property type="term" value="P:deadenylation-dependent decapping of nuclear-transcribed mRNA"/>
    <property type="evidence" value="ECO:0007669"/>
    <property type="project" value="EnsemblFungi"/>
</dbReference>
<comment type="similarity">
    <text evidence="1 6">Belongs to the snRNP Sm proteins family.</text>
</comment>
<keyword evidence="5 6" id="KW-0687">Ribonucleoprotein</keyword>
<keyword evidence="2 6" id="KW-0963">Cytoplasm</keyword>
<keyword evidence="3 6" id="KW-0507">mRNA processing</keyword>
<dbReference type="AlphaFoldDB" id="A0A1E3PC33"/>
<evidence type="ECO:0000256" key="1">
    <source>
        <dbReference type="ARBA" id="ARBA00006850"/>
    </source>
</evidence>
<dbReference type="CDD" id="cd01728">
    <property type="entry name" value="LSm1"/>
    <property type="match status" value="1"/>
</dbReference>
<dbReference type="InterPro" id="IPR047575">
    <property type="entry name" value="Sm"/>
</dbReference>
<dbReference type="InterPro" id="IPR034104">
    <property type="entry name" value="Lsm1"/>
</dbReference>
<dbReference type="SUPFAM" id="SSF50182">
    <property type="entry name" value="Sm-like ribonucleoproteins"/>
    <property type="match status" value="1"/>
</dbReference>
<dbReference type="GO" id="GO:0003729">
    <property type="term" value="F:mRNA binding"/>
    <property type="evidence" value="ECO:0007669"/>
    <property type="project" value="EnsemblFungi"/>
</dbReference>
<dbReference type="InterPro" id="IPR044642">
    <property type="entry name" value="PTHR15588"/>
</dbReference>
<dbReference type="GO" id="GO:0006397">
    <property type="term" value="P:mRNA processing"/>
    <property type="evidence" value="ECO:0007669"/>
    <property type="project" value="UniProtKB-UniRule"/>
</dbReference>
<dbReference type="GO" id="GO:1990904">
    <property type="term" value="C:ribonucleoprotein complex"/>
    <property type="evidence" value="ECO:0007669"/>
    <property type="project" value="UniProtKB-KW"/>
</dbReference>
<evidence type="ECO:0000256" key="3">
    <source>
        <dbReference type="ARBA" id="ARBA00022664"/>
    </source>
</evidence>